<dbReference type="SUPFAM" id="SSF103088">
    <property type="entry name" value="OmpA-like"/>
    <property type="match status" value="1"/>
</dbReference>
<evidence type="ECO:0000313" key="5">
    <source>
        <dbReference type="Proteomes" id="UP000268033"/>
    </source>
</evidence>
<dbReference type="InterPro" id="IPR036737">
    <property type="entry name" value="OmpA-like_sf"/>
</dbReference>
<dbReference type="GO" id="GO:0016020">
    <property type="term" value="C:membrane"/>
    <property type="evidence" value="ECO:0007669"/>
    <property type="project" value="UniProtKB-UniRule"/>
</dbReference>
<evidence type="ECO:0000313" key="4">
    <source>
        <dbReference type="EMBL" id="ROQ25860.1"/>
    </source>
</evidence>
<feature type="signal peptide" evidence="2">
    <location>
        <begin position="1"/>
        <end position="21"/>
    </location>
</feature>
<gene>
    <name evidence="4" type="ORF">EDC28_105171</name>
</gene>
<dbReference type="PANTHER" id="PTHR30329">
    <property type="entry name" value="STATOR ELEMENT OF FLAGELLAR MOTOR COMPLEX"/>
    <property type="match status" value="1"/>
</dbReference>
<name>A0A3N1PG62_9GAMM</name>
<reference evidence="4 5" key="1">
    <citation type="submission" date="2018-11" db="EMBL/GenBank/DDBJ databases">
        <title>Genomic Encyclopedia of Type Strains, Phase IV (KMG-IV): sequencing the most valuable type-strain genomes for metagenomic binning, comparative biology and taxonomic classification.</title>
        <authorList>
            <person name="Goeker M."/>
        </authorList>
    </citation>
    <scope>NUCLEOTIDE SEQUENCE [LARGE SCALE GENOMIC DNA]</scope>
    <source>
        <strain evidence="4 5">DSM 21945</strain>
    </source>
</reference>
<dbReference type="InterPro" id="IPR041544">
    <property type="entry name" value="MotY_N"/>
</dbReference>
<feature type="chain" id="PRO_5018019857" evidence="2">
    <location>
        <begin position="22"/>
        <end position="281"/>
    </location>
</feature>
<evidence type="ECO:0000259" key="3">
    <source>
        <dbReference type="PROSITE" id="PS51123"/>
    </source>
</evidence>
<dbReference type="Gene3D" id="3.30.1330.60">
    <property type="entry name" value="OmpA-like domain"/>
    <property type="match status" value="1"/>
</dbReference>
<evidence type="ECO:0000256" key="2">
    <source>
        <dbReference type="SAM" id="SignalP"/>
    </source>
</evidence>
<dbReference type="Gene3D" id="2.60.40.2540">
    <property type="match status" value="1"/>
</dbReference>
<keyword evidence="1" id="KW-0472">Membrane</keyword>
<evidence type="ECO:0000256" key="1">
    <source>
        <dbReference type="PROSITE-ProRule" id="PRU00473"/>
    </source>
</evidence>
<dbReference type="Pfam" id="PF18393">
    <property type="entry name" value="MotY_N"/>
    <property type="match status" value="1"/>
</dbReference>
<organism evidence="4 5">
    <name type="scientific">Gallaecimonas pentaromativorans</name>
    <dbReference type="NCBI Taxonomy" id="584787"/>
    <lineage>
        <taxon>Bacteria</taxon>
        <taxon>Pseudomonadati</taxon>
        <taxon>Pseudomonadota</taxon>
        <taxon>Gammaproteobacteria</taxon>
        <taxon>Enterobacterales</taxon>
        <taxon>Gallaecimonadaceae</taxon>
        <taxon>Gallaecimonas</taxon>
    </lineage>
</organism>
<dbReference type="OrthoDB" id="6905929at2"/>
<proteinExistence type="predicted"/>
<dbReference type="PANTHER" id="PTHR30329:SF17">
    <property type="entry name" value="LIPOPROTEIN YFIB-RELATED"/>
    <property type="match status" value="1"/>
</dbReference>
<dbReference type="PRINTS" id="PR01023">
    <property type="entry name" value="NAFLGMOTY"/>
</dbReference>
<dbReference type="STRING" id="584787.GCA_001247655_02919"/>
<sequence length="281" mass="31327">MHRSFLAMLMLGGLAFSSAAAVETFRPQMDNVAWQFSGDHFACTLALPITNFGEVRFVRYAGEPLTLVVEPSIHLSSTKDIALSWHNPPWLTPLQSPRYDSTGKLPLNFGEAESKALLEAMDKGLWGKVSFPAEIVELPSVKWQQAATAFRHCLDVLAPMSYRQARDMSLFYASGARALTLEQRQQLRSLSRYVALDKGVDKVLVDAFTDDTGDHLANLQLARERAADVKAALLEAGMSAKLIQTRAHGDRYPSTNNQTAQAREQNRRVTIRVIRNRLGKR</sequence>
<dbReference type="InterPro" id="IPR050330">
    <property type="entry name" value="Bact_OuterMem_StrucFunc"/>
</dbReference>
<feature type="domain" description="OmpA-like" evidence="3">
    <location>
        <begin position="159"/>
        <end position="277"/>
    </location>
</feature>
<protein>
    <submittedName>
        <fullName evidence="4">OmpA family protein</fullName>
    </submittedName>
</protein>
<dbReference type="AlphaFoldDB" id="A0A3N1PG62"/>
<dbReference type="PROSITE" id="PS51123">
    <property type="entry name" value="OMPA_2"/>
    <property type="match status" value="1"/>
</dbReference>
<dbReference type="Pfam" id="PF00691">
    <property type="entry name" value="OmpA"/>
    <property type="match status" value="1"/>
</dbReference>
<dbReference type="EMBL" id="RJUL01000005">
    <property type="protein sequence ID" value="ROQ25860.1"/>
    <property type="molecule type" value="Genomic_DNA"/>
</dbReference>
<dbReference type="CDD" id="cd07185">
    <property type="entry name" value="OmpA_C-like"/>
    <property type="match status" value="1"/>
</dbReference>
<dbReference type="Proteomes" id="UP000268033">
    <property type="component" value="Unassembled WGS sequence"/>
</dbReference>
<comment type="caution">
    <text evidence="4">The sequence shown here is derived from an EMBL/GenBank/DDBJ whole genome shotgun (WGS) entry which is preliminary data.</text>
</comment>
<accession>A0A3N1PG62</accession>
<keyword evidence="2" id="KW-0732">Signal</keyword>
<keyword evidence="5" id="KW-1185">Reference proteome</keyword>
<dbReference type="InterPro" id="IPR006665">
    <property type="entry name" value="OmpA-like"/>
</dbReference>